<protein>
    <recommendedName>
        <fullName evidence="1">BHLH domain-containing protein</fullName>
    </recommendedName>
</protein>
<evidence type="ECO:0000313" key="2">
    <source>
        <dbReference type="EMBL" id="OAO16364.1"/>
    </source>
</evidence>
<name>A0A196SKB5_BLAHN</name>
<sequence>MHRKCESRRRERINQYYDALFCLLKETALIKAKKGTKIDRCSLIRYTNAYMRELNRSVNTTARLLCRLVTTHKDLACLFSPAHLQFILQSEFVDDDVCLLLASSFNQSYVSKSPRCRGP</sequence>
<feature type="domain" description="BHLH" evidence="1">
    <location>
        <begin position="1"/>
        <end position="54"/>
    </location>
</feature>
<comment type="caution">
    <text evidence="2">The sequence shown here is derived from an EMBL/GenBank/DDBJ whole genome shotgun (WGS) entry which is preliminary data.</text>
</comment>
<accession>A0A196SKB5</accession>
<reference evidence="2 3" key="1">
    <citation type="submission" date="2016-05" db="EMBL/GenBank/DDBJ databases">
        <title>Nuclear genome of Blastocystis sp. subtype 1 NandII.</title>
        <authorList>
            <person name="Gentekaki E."/>
            <person name="Curtis B."/>
            <person name="Stairs C."/>
            <person name="Eme L."/>
            <person name="Herman E."/>
            <person name="Klimes V."/>
            <person name="Arias M.C."/>
            <person name="Elias M."/>
            <person name="Hilliou F."/>
            <person name="Klute M."/>
            <person name="Malik S.-B."/>
            <person name="Pightling A."/>
            <person name="Rachubinski R."/>
            <person name="Salas D."/>
            <person name="Schlacht A."/>
            <person name="Suga H."/>
            <person name="Archibald J."/>
            <person name="Ball S.G."/>
            <person name="Clark G."/>
            <person name="Dacks J."/>
            <person name="Van Der Giezen M."/>
            <person name="Tsaousis A."/>
            <person name="Roger A."/>
        </authorList>
    </citation>
    <scope>NUCLEOTIDE SEQUENCE [LARGE SCALE GENOMIC DNA]</scope>
    <source>
        <strain evidence="3">ATCC 50177 / NandII</strain>
    </source>
</reference>
<organism evidence="2 3">
    <name type="scientific">Blastocystis sp. subtype 1 (strain ATCC 50177 / NandII)</name>
    <dbReference type="NCBI Taxonomy" id="478820"/>
    <lineage>
        <taxon>Eukaryota</taxon>
        <taxon>Sar</taxon>
        <taxon>Stramenopiles</taxon>
        <taxon>Bigyra</taxon>
        <taxon>Opalozoa</taxon>
        <taxon>Opalinata</taxon>
        <taxon>Blastocystidae</taxon>
        <taxon>Blastocystis</taxon>
    </lineage>
</organism>
<dbReference type="AlphaFoldDB" id="A0A196SKB5"/>
<dbReference type="Proteomes" id="UP000078348">
    <property type="component" value="Unassembled WGS sequence"/>
</dbReference>
<gene>
    <name evidence="2" type="ORF">AV274_1895</name>
</gene>
<dbReference type="InterPro" id="IPR036638">
    <property type="entry name" value="HLH_DNA-bd_sf"/>
</dbReference>
<dbReference type="PROSITE" id="PS50888">
    <property type="entry name" value="BHLH"/>
    <property type="match status" value="1"/>
</dbReference>
<dbReference type="GO" id="GO:0046983">
    <property type="term" value="F:protein dimerization activity"/>
    <property type="evidence" value="ECO:0007669"/>
    <property type="project" value="InterPro"/>
</dbReference>
<dbReference type="InterPro" id="IPR011598">
    <property type="entry name" value="bHLH_dom"/>
</dbReference>
<dbReference type="SUPFAM" id="SSF47459">
    <property type="entry name" value="HLH, helix-loop-helix DNA-binding domain"/>
    <property type="match status" value="1"/>
</dbReference>
<dbReference type="Gene3D" id="4.10.280.10">
    <property type="entry name" value="Helix-loop-helix DNA-binding domain"/>
    <property type="match status" value="1"/>
</dbReference>
<evidence type="ECO:0000313" key="3">
    <source>
        <dbReference type="Proteomes" id="UP000078348"/>
    </source>
</evidence>
<proteinExistence type="predicted"/>
<evidence type="ECO:0000259" key="1">
    <source>
        <dbReference type="PROSITE" id="PS50888"/>
    </source>
</evidence>
<keyword evidence="3" id="KW-1185">Reference proteome</keyword>
<dbReference type="EMBL" id="LXWW01000085">
    <property type="protein sequence ID" value="OAO16364.1"/>
    <property type="molecule type" value="Genomic_DNA"/>
</dbReference>